<gene>
    <name evidence="3" type="primary">MSB2</name>
    <name evidence="3" type="ORF">LTR69_009099</name>
</gene>
<comment type="caution">
    <text evidence="3">The sequence shown here is derived from an EMBL/GenBank/DDBJ whole genome shotgun (WGS) entry which is preliminary data.</text>
</comment>
<keyword evidence="2" id="KW-1133">Transmembrane helix</keyword>
<dbReference type="Proteomes" id="UP001345691">
    <property type="component" value="Unassembled WGS sequence"/>
</dbReference>
<organism evidence="3 4">
    <name type="scientific">Exophiala sideris</name>
    <dbReference type="NCBI Taxonomy" id="1016849"/>
    <lineage>
        <taxon>Eukaryota</taxon>
        <taxon>Fungi</taxon>
        <taxon>Dikarya</taxon>
        <taxon>Ascomycota</taxon>
        <taxon>Pezizomycotina</taxon>
        <taxon>Eurotiomycetes</taxon>
        <taxon>Chaetothyriomycetidae</taxon>
        <taxon>Chaetothyriales</taxon>
        <taxon>Herpotrichiellaceae</taxon>
        <taxon>Exophiala</taxon>
    </lineage>
</organism>
<feature type="region of interest" description="Disordered" evidence="1">
    <location>
        <begin position="49"/>
        <end position="90"/>
    </location>
</feature>
<feature type="compositionally biased region" description="Polar residues" evidence="1">
    <location>
        <begin position="125"/>
        <end position="145"/>
    </location>
</feature>
<evidence type="ECO:0000256" key="1">
    <source>
        <dbReference type="SAM" id="MobiDB-lite"/>
    </source>
</evidence>
<name>A0ABR0J183_9EURO</name>
<dbReference type="PANTHER" id="PTHR35778">
    <property type="entry name" value="SIGNALING MUCIN HKR1-RELATED"/>
    <property type="match status" value="1"/>
</dbReference>
<reference evidence="3 4" key="1">
    <citation type="submission" date="2023-08" db="EMBL/GenBank/DDBJ databases">
        <title>Black Yeasts Isolated from many extreme environments.</title>
        <authorList>
            <person name="Coleine C."/>
            <person name="Stajich J.E."/>
            <person name="Selbmann L."/>
        </authorList>
    </citation>
    <scope>NUCLEOTIDE SEQUENCE [LARGE SCALE GENOMIC DNA]</scope>
    <source>
        <strain evidence="3 4">CCFEE 6328</strain>
    </source>
</reference>
<dbReference type="PANTHER" id="PTHR35778:SF1">
    <property type="entry name" value="SIGNALING MUCIN HKR1-RELATED"/>
    <property type="match status" value="1"/>
</dbReference>
<protein>
    <submittedName>
        <fullName evidence="3">Multicopy suppressor of a budding defect</fullName>
    </submittedName>
</protein>
<feature type="compositionally biased region" description="Low complexity" evidence="1">
    <location>
        <begin position="55"/>
        <end position="90"/>
    </location>
</feature>
<keyword evidence="2" id="KW-0812">Transmembrane</keyword>
<dbReference type="EMBL" id="JAVRRF010000024">
    <property type="protein sequence ID" value="KAK5054137.1"/>
    <property type="molecule type" value="Genomic_DNA"/>
</dbReference>
<keyword evidence="2" id="KW-0472">Membrane</keyword>
<feature type="compositionally biased region" description="Low complexity" evidence="1">
    <location>
        <begin position="158"/>
        <end position="177"/>
    </location>
</feature>
<proteinExistence type="predicted"/>
<feature type="transmembrane region" description="Helical" evidence="2">
    <location>
        <begin position="93"/>
        <end position="114"/>
    </location>
</feature>
<evidence type="ECO:0000256" key="2">
    <source>
        <dbReference type="SAM" id="Phobius"/>
    </source>
</evidence>
<accession>A0ABR0J183</accession>
<keyword evidence="4" id="KW-1185">Reference proteome</keyword>
<dbReference type="InterPro" id="IPR039295">
    <property type="entry name" value="MSB2"/>
</dbReference>
<evidence type="ECO:0000313" key="3">
    <source>
        <dbReference type="EMBL" id="KAK5054137.1"/>
    </source>
</evidence>
<feature type="region of interest" description="Disordered" evidence="1">
    <location>
        <begin position="120"/>
        <end position="192"/>
    </location>
</feature>
<sequence>MAYIPSDQVDTLSLNLLNPNSALYTNGNPSVVTLMSMIDPSIPILPGSSMAAGGTPVSSSNSAATTSDTGTTNDGSPGSSSTSSNSPVRPSSVGIAVGAVAGAAVYGAAMFLVARRYKKRKSGHQRSSSAQSTRGPRPGEQSNLMVTGARGSYGTRFGGRTSRNSDRSGNSGRTGRTYISPPVMAENSLGWN</sequence>
<evidence type="ECO:0000313" key="4">
    <source>
        <dbReference type="Proteomes" id="UP001345691"/>
    </source>
</evidence>